<evidence type="ECO:0000256" key="1">
    <source>
        <dbReference type="SAM" id="SignalP"/>
    </source>
</evidence>
<sequence>MRFVVTVVAFTGLLVTASLTSTAQARSSSFSGTIEKVWEDGFRLKTEEHSLKVDSWDVFGDNTSVNLSEGDQVTVDGEFDGGEFDAFSIIKEDNVKFCTQDTIQ</sequence>
<dbReference type="EMBL" id="LMTZ01000144">
    <property type="protein sequence ID" value="KST63061.1"/>
    <property type="molecule type" value="Genomic_DNA"/>
</dbReference>
<dbReference type="Proteomes" id="UP000053372">
    <property type="component" value="Unassembled WGS sequence"/>
</dbReference>
<proteinExistence type="predicted"/>
<keyword evidence="4" id="KW-1185">Reference proteome</keyword>
<feature type="signal peptide" evidence="1">
    <location>
        <begin position="1"/>
        <end position="23"/>
    </location>
</feature>
<feature type="chain" id="PRO_5007439092" description="DUF5666 domain-containing protein" evidence="1">
    <location>
        <begin position="24"/>
        <end position="104"/>
    </location>
</feature>
<organism evidence="2 4">
    <name type="scientific">Mastigocoleus testarum BC008</name>
    <dbReference type="NCBI Taxonomy" id="371196"/>
    <lineage>
        <taxon>Bacteria</taxon>
        <taxon>Bacillati</taxon>
        <taxon>Cyanobacteriota</taxon>
        <taxon>Cyanophyceae</taxon>
        <taxon>Nostocales</taxon>
        <taxon>Hapalosiphonaceae</taxon>
        <taxon>Mastigocoleus</taxon>
    </lineage>
</organism>
<dbReference type="EMBL" id="LMTZ01000035">
    <property type="protein sequence ID" value="KST69080.1"/>
    <property type="molecule type" value="Genomic_DNA"/>
</dbReference>
<evidence type="ECO:0000313" key="2">
    <source>
        <dbReference type="EMBL" id="KST63061.1"/>
    </source>
</evidence>
<protein>
    <recommendedName>
        <fullName evidence="5">DUF5666 domain-containing protein</fullName>
    </recommendedName>
</protein>
<evidence type="ECO:0000313" key="3">
    <source>
        <dbReference type="EMBL" id="KST69080.1"/>
    </source>
</evidence>
<evidence type="ECO:0000313" key="4">
    <source>
        <dbReference type="Proteomes" id="UP000053372"/>
    </source>
</evidence>
<keyword evidence="1" id="KW-0732">Signal</keyword>
<dbReference type="AlphaFoldDB" id="A0A0V7ZES7"/>
<evidence type="ECO:0008006" key="5">
    <source>
        <dbReference type="Google" id="ProtNLM"/>
    </source>
</evidence>
<reference evidence="2 4" key="1">
    <citation type="journal article" date="2015" name="Genome Announc.">
        <title>Draft Genome of the Euendolithic (true boring) Cyanobacterium Mastigocoleus testarum strain BC008.</title>
        <authorList>
            <person name="Guida B.S."/>
            <person name="Garcia-Pichel F."/>
        </authorList>
    </citation>
    <scope>NUCLEOTIDE SEQUENCE [LARGE SCALE GENOMIC DNA]</scope>
    <source>
        <strain evidence="2 4">BC008</strain>
    </source>
</reference>
<comment type="caution">
    <text evidence="2">The sequence shown here is derived from an EMBL/GenBank/DDBJ whole genome shotgun (WGS) entry which is preliminary data.</text>
</comment>
<name>A0A0V7ZES7_9CYAN</name>
<dbReference type="RefSeq" id="WP_036266737.1">
    <property type="nucleotide sequence ID" value="NZ_LMTZ01000035.1"/>
</dbReference>
<dbReference type="OrthoDB" id="467760at2"/>
<accession>A0A0V7ZES7</accession>
<gene>
    <name evidence="2" type="ORF">BC008_12145</name>
    <name evidence="3" type="ORF">BC008_34750</name>
</gene>